<dbReference type="Pfam" id="PF24850">
    <property type="entry name" value="CC_BshC"/>
    <property type="match status" value="1"/>
</dbReference>
<dbReference type="NCBIfam" id="TIGR03998">
    <property type="entry name" value="thiol_BshC"/>
    <property type="match status" value="1"/>
</dbReference>
<dbReference type="Pfam" id="PF10079">
    <property type="entry name" value="Rossmann-like_BshC"/>
    <property type="match status" value="1"/>
</dbReference>
<name>A0ABW2V329_9BACL</name>
<protein>
    <recommendedName>
        <fullName evidence="2">Putative cysteine ligase BshC</fullName>
        <ecNumber evidence="2">6.-.-.-</ecNumber>
    </recommendedName>
</protein>
<evidence type="ECO:0000259" key="3">
    <source>
        <dbReference type="Pfam" id="PF10079"/>
    </source>
</evidence>
<comment type="caution">
    <text evidence="5">The sequence shown here is derived from an EMBL/GenBank/DDBJ whole genome shotgun (WGS) entry which is preliminary data.</text>
</comment>
<evidence type="ECO:0000313" key="6">
    <source>
        <dbReference type="Proteomes" id="UP001596528"/>
    </source>
</evidence>
<organism evidence="5 6">
    <name type="scientific">Paenibacillus thermoaerophilus</name>
    <dbReference type="NCBI Taxonomy" id="1215385"/>
    <lineage>
        <taxon>Bacteria</taxon>
        <taxon>Bacillati</taxon>
        <taxon>Bacillota</taxon>
        <taxon>Bacilli</taxon>
        <taxon>Bacillales</taxon>
        <taxon>Paenibacillaceae</taxon>
        <taxon>Paenibacillus</taxon>
    </lineage>
</organism>
<evidence type="ECO:0000256" key="2">
    <source>
        <dbReference type="HAMAP-Rule" id="MF_01867"/>
    </source>
</evidence>
<reference evidence="6" key="1">
    <citation type="journal article" date="2019" name="Int. J. Syst. Evol. Microbiol.">
        <title>The Global Catalogue of Microorganisms (GCM) 10K type strain sequencing project: providing services to taxonomists for standard genome sequencing and annotation.</title>
        <authorList>
            <consortium name="The Broad Institute Genomics Platform"/>
            <consortium name="The Broad Institute Genome Sequencing Center for Infectious Disease"/>
            <person name="Wu L."/>
            <person name="Ma J."/>
        </authorList>
    </citation>
    <scope>NUCLEOTIDE SEQUENCE [LARGE SCALE GENOMIC DNA]</scope>
    <source>
        <strain evidence="6">JCM 18657</strain>
    </source>
</reference>
<sequence length="543" mass="60562">MQIEPYVSLPKPPLARDYLERFERVASLYEYDLRDAGAERRRVVWLDEARGEIAADREAIAKAVADYNRRVGNAPEAVDAALSLASPVTLAVAGGQQGGLFGGPMLTLFKAVTILQEARERSLRLGRPVVPVFWIAGEDHDWDEVNHTYVQSPEGGVTKLRMRRPADAPRASVSAIGLPEENWREALEELRANLPDTEFKPAMLDALRSGDGDSLTFSFARLLAALFGKHGLVLVDSADPALRRLESKAFARILRRNREIEAALAEGEAEVRSLGYEPQLAVQPGQANVFLLHEGERTLLFRDGAVYRNRRGTLACSEDELLALADEEPERFSNNVVTRPWMQDVLFPTVSVVLGPSEIAYWGMLRGVFAALGGQMPILVPRLEFTLIEGTVQKAMRKFGLSAADAMQSLDEKQAGWLAAQDGYRFADRLAEVKRQVAELYAPIVRDAEEVNPGLRKLAETNLDKIGQQIDFFAAKAEDALKTRHEAALRQWDRIRHAFLPLGKPQERVYNGSVFLNKYGTDWLHELTAANIPRDGVHRFVYI</sequence>
<dbReference type="PIRSF" id="PIRSF012535">
    <property type="entry name" value="UCP012535"/>
    <property type="match status" value="1"/>
</dbReference>
<gene>
    <name evidence="2 5" type="primary">bshC</name>
    <name evidence="5" type="ORF">ACFQWB_01715</name>
</gene>
<accession>A0ABW2V329</accession>
<keyword evidence="6" id="KW-1185">Reference proteome</keyword>
<comment type="similarity">
    <text evidence="2">Belongs to the BshC family.</text>
</comment>
<dbReference type="InterPro" id="IPR011199">
    <property type="entry name" value="Bacillithiol_biosynth_BshC"/>
</dbReference>
<dbReference type="HAMAP" id="MF_01867">
    <property type="entry name" value="BshC"/>
    <property type="match status" value="1"/>
</dbReference>
<dbReference type="InterPro" id="IPR055399">
    <property type="entry name" value="CC_BshC"/>
</dbReference>
<evidence type="ECO:0000259" key="4">
    <source>
        <dbReference type="Pfam" id="PF24850"/>
    </source>
</evidence>
<feature type="domain" description="Bacillithiol biosynthesis BshC C-terminal coiled-coil" evidence="4">
    <location>
        <begin position="385"/>
        <end position="542"/>
    </location>
</feature>
<evidence type="ECO:0000313" key="5">
    <source>
        <dbReference type="EMBL" id="MFC7748663.1"/>
    </source>
</evidence>
<dbReference type="InterPro" id="IPR055398">
    <property type="entry name" value="Rossmann-like_BshC"/>
</dbReference>
<dbReference type="RefSeq" id="WP_170209381.1">
    <property type="nucleotide sequence ID" value="NZ_JBHTGQ010000002.1"/>
</dbReference>
<feature type="domain" description="Bacillithiol biosynthesis BshC N-terminal Rossmann-like" evidence="3">
    <location>
        <begin position="3"/>
        <end position="383"/>
    </location>
</feature>
<proteinExistence type="inferred from homology"/>
<keyword evidence="1 2" id="KW-0436">Ligase</keyword>
<dbReference type="EMBL" id="JBHTGQ010000002">
    <property type="protein sequence ID" value="MFC7748663.1"/>
    <property type="molecule type" value="Genomic_DNA"/>
</dbReference>
<comment type="function">
    <text evidence="2">Involved in bacillithiol (BSH) biosynthesis. May catalyze the last step of the pathway, the addition of cysteine to glucosamine malate (GlcN-Mal) to generate BSH.</text>
</comment>
<dbReference type="Proteomes" id="UP001596528">
    <property type="component" value="Unassembled WGS sequence"/>
</dbReference>
<dbReference type="EC" id="6.-.-.-" evidence="2"/>
<evidence type="ECO:0000256" key="1">
    <source>
        <dbReference type="ARBA" id="ARBA00022598"/>
    </source>
</evidence>